<reference evidence="7" key="1">
    <citation type="submission" date="2021-12" db="EMBL/GenBank/DDBJ databases">
        <title>Draft genome sequence of Corynebacterium ammoniagenes strain T-723.</title>
        <authorList>
            <person name="Matsuzawa M."/>
            <person name="Hiratani M."/>
            <person name="Abe I."/>
            <person name="Tsuji Y."/>
            <person name="Nakamura J."/>
        </authorList>
    </citation>
    <scope>NUCLEOTIDE SEQUENCE</scope>
    <source>
        <strain evidence="7">T-723</strain>
    </source>
</reference>
<evidence type="ECO:0000313" key="8">
    <source>
        <dbReference type="Proteomes" id="UP001054925"/>
    </source>
</evidence>
<keyword evidence="3" id="KW-0663">Pyridoxal phosphate</keyword>
<evidence type="ECO:0000313" key="7">
    <source>
        <dbReference type="EMBL" id="GJN41954.1"/>
    </source>
</evidence>
<dbReference type="CDD" id="cd00609">
    <property type="entry name" value="AAT_like"/>
    <property type="match status" value="1"/>
</dbReference>
<dbReference type="InterPro" id="IPR051798">
    <property type="entry name" value="Class-II_PLP-Dep_Aminotrans"/>
</dbReference>
<dbReference type="GO" id="GO:0030170">
    <property type="term" value="F:pyridoxal phosphate binding"/>
    <property type="evidence" value="ECO:0007669"/>
    <property type="project" value="InterPro"/>
</dbReference>
<dbReference type="InterPro" id="IPR015421">
    <property type="entry name" value="PyrdxlP-dep_Trfase_major"/>
</dbReference>
<dbReference type="Pfam" id="PF00155">
    <property type="entry name" value="Aminotran_1_2"/>
    <property type="match status" value="1"/>
</dbReference>
<dbReference type="EC" id="4.4.1.13" evidence="2"/>
<proteinExistence type="inferred from homology"/>
<gene>
    <name evidence="7" type="ORF">CAT723_04330</name>
</gene>
<dbReference type="AlphaFoldDB" id="A0AAV5G1J8"/>
<evidence type="ECO:0000256" key="3">
    <source>
        <dbReference type="ARBA" id="ARBA00022898"/>
    </source>
</evidence>
<dbReference type="InterPro" id="IPR004839">
    <property type="entry name" value="Aminotransferase_I/II_large"/>
</dbReference>
<dbReference type="PANTHER" id="PTHR43525">
    <property type="entry name" value="PROTEIN MALY"/>
    <property type="match status" value="1"/>
</dbReference>
<keyword evidence="7" id="KW-0808">Transferase</keyword>
<evidence type="ECO:0000259" key="6">
    <source>
        <dbReference type="Pfam" id="PF00155"/>
    </source>
</evidence>
<organism evidence="7 8">
    <name type="scientific">Corynebacterium ammoniagenes</name>
    <name type="common">Brevibacterium ammoniagenes</name>
    <dbReference type="NCBI Taxonomy" id="1697"/>
    <lineage>
        <taxon>Bacteria</taxon>
        <taxon>Bacillati</taxon>
        <taxon>Actinomycetota</taxon>
        <taxon>Actinomycetes</taxon>
        <taxon>Mycobacteriales</taxon>
        <taxon>Corynebacteriaceae</taxon>
        <taxon>Corynebacterium</taxon>
    </lineage>
</organism>
<accession>A0AAV5G1J8</accession>
<keyword evidence="4" id="KW-0456">Lyase</keyword>
<dbReference type="Proteomes" id="UP001054925">
    <property type="component" value="Unassembled WGS sequence"/>
</dbReference>
<dbReference type="Gene3D" id="3.40.640.10">
    <property type="entry name" value="Type I PLP-dependent aspartate aminotransferase-like (Major domain)"/>
    <property type="match status" value="1"/>
</dbReference>
<dbReference type="PANTHER" id="PTHR43525:SF2">
    <property type="entry name" value="CYSTATHIONINE BETA-LYASE-RELATED"/>
    <property type="match status" value="1"/>
</dbReference>
<dbReference type="GO" id="GO:0008483">
    <property type="term" value="F:transaminase activity"/>
    <property type="evidence" value="ECO:0007669"/>
    <property type="project" value="UniProtKB-KW"/>
</dbReference>
<name>A0AAV5G1J8_CORAM</name>
<dbReference type="InterPro" id="IPR015422">
    <property type="entry name" value="PyrdxlP-dep_Trfase_small"/>
</dbReference>
<dbReference type="SUPFAM" id="SSF53383">
    <property type="entry name" value="PLP-dependent transferases"/>
    <property type="match status" value="1"/>
</dbReference>
<comment type="cofactor">
    <cofactor evidence="1">
        <name>pyridoxal 5'-phosphate</name>
        <dbReference type="ChEBI" id="CHEBI:597326"/>
    </cofactor>
</comment>
<evidence type="ECO:0000256" key="5">
    <source>
        <dbReference type="ARBA" id="ARBA00037974"/>
    </source>
</evidence>
<dbReference type="GO" id="GO:0047804">
    <property type="term" value="F:cysteine-S-conjugate beta-lyase activity"/>
    <property type="evidence" value="ECO:0007669"/>
    <property type="project" value="UniProtKB-EC"/>
</dbReference>
<protein>
    <recommendedName>
        <fullName evidence="2">cysteine-S-conjugate beta-lyase</fullName>
        <ecNumber evidence="2">4.4.1.13</ecNumber>
    </recommendedName>
</protein>
<evidence type="ECO:0000256" key="1">
    <source>
        <dbReference type="ARBA" id="ARBA00001933"/>
    </source>
</evidence>
<evidence type="ECO:0000256" key="4">
    <source>
        <dbReference type="ARBA" id="ARBA00023239"/>
    </source>
</evidence>
<feature type="domain" description="Aminotransferase class I/classII large" evidence="6">
    <location>
        <begin position="27"/>
        <end position="386"/>
    </location>
</feature>
<sequence>METMKFPTQDELRARFTRKWTQFEPDVLPLFIAESDFPTAPAVKKVLLDYTERECFGYSPAPGAVGLGDAVADFHESRYDWRPDPKKVFWIGDVVRGLLLGIQYFTRPDSPVVVPLPAYPPFLELPETAGRERIDVGVTPSNGDVQPGEKPRLDLEAIEHAFADGAGSILLANPFNPLGYVFDEDHLRELVALADKYDARILSDEIHAPLVLNGQHISIAGLSDTAARVTMTITATSKAWNFAGLKCAQIIFSNDKDVETWNSLPHVAQDGVGTLGIIAAEAAYRDGISHLDEEVEYLRTTRDWLVEELPKRIPGLITSKPDSTYLMWLDFRNTAIGEKEYPAAWLVQHARVAFNEGVTFGEGFTGQARLNFATSPEILEEAIDRVAQAIAKADA</sequence>
<evidence type="ECO:0000256" key="2">
    <source>
        <dbReference type="ARBA" id="ARBA00012224"/>
    </source>
</evidence>
<dbReference type="InterPro" id="IPR015424">
    <property type="entry name" value="PyrdxlP-dep_Trfase"/>
</dbReference>
<dbReference type="EMBL" id="BQKK01000001">
    <property type="protein sequence ID" value="GJN41954.1"/>
    <property type="molecule type" value="Genomic_DNA"/>
</dbReference>
<keyword evidence="7" id="KW-0032">Aminotransferase</keyword>
<comment type="similarity">
    <text evidence="5">Belongs to the class-II pyridoxal-phosphate-dependent aminotransferase family. MalY/PatB cystathionine beta-lyase subfamily.</text>
</comment>
<comment type="caution">
    <text evidence="7">The sequence shown here is derived from an EMBL/GenBank/DDBJ whole genome shotgun (WGS) entry which is preliminary data.</text>
</comment>
<dbReference type="Gene3D" id="3.90.1150.10">
    <property type="entry name" value="Aspartate Aminotransferase, domain 1"/>
    <property type="match status" value="1"/>
</dbReference>